<reference evidence="2 3" key="1">
    <citation type="submission" date="2015-09" db="EMBL/GenBank/DDBJ databases">
        <title>Draft genome of a European isolate of the apple canker pathogen Neonectria ditissima.</title>
        <authorList>
            <person name="Gomez-Cortecero A."/>
            <person name="Harrison R.J."/>
            <person name="Armitage A.D."/>
        </authorList>
    </citation>
    <scope>NUCLEOTIDE SEQUENCE [LARGE SCALE GENOMIC DNA]</scope>
    <source>
        <strain evidence="2 3">R09/05</strain>
    </source>
</reference>
<protein>
    <submittedName>
        <fullName evidence="2">Uncharacterized protein</fullName>
    </submittedName>
</protein>
<name>A0A0P7B8N0_9HYPO</name>
<keyword evidence="1" id="KW-1133">Transmembrane helix</keyword>
<evidence type="ECO:0000313" key="2">
    <source>
        <dbReference type="EMBL" id="KPM35368.1"/>
    </source>
</evidence>
<keyword evidence="3" id="KW-1185">Reference proteome</keyword>
<feature type="transmembrane region" description="Helical" evidence="1">
    <location>
        <begin position="260"/>
        <end position="293"/>
    </location>
</feature>
<accession>A0A0P7B8N0</accession>
<keyword evidence="1" id="KW-0812">Transmembrane</keyword>
<feature type="transmembrane region" description="Helical" evidence="1">
    <location>
        <begin position="21"/>
        <end position="44"/>
    </location>
</feature>
<dbReference type="Proteomes" id="UP000050424">
    <property type="component" value="Unassembled WGS sequence"/>
</dbReference>
<gene>
    <name evidence="2" type="ORF">AK830_g11200</name>
</gene>
<dbReference type="AlphaFoldDB" id="A0A0P7B8N0"/>
<evidence type="ECO:0000256" key="1">
    <source>
        <dbReference type="SAM" id="Phobius"/>
    </source>
</evidence>
<evidence type="ECO:0000313" key="3">
    <source>
        <dbReference type="Proteomes" id="UP000050424"/>
    </source>
</evidence>
<organism evidence="2 3">
    <name type="scientific">Neonectria ditissima</name>
    <dbReference type="NCBI Taxonomy" id="78410"/>
    <lineage>
        <taxon>Eukaryota</taxon>
        <taxon>Fungi</taxon>
        <taxon>Dikarya</taxon>
        <taxon>Ascomycota</taxon>
        <taxon>Pezizomycotina</taxon>
        <taxon>Sordariomycetes</taxon>
        <taxon>Hypocreomycetidae</taxon>
        <taxon>Hypocreales</taxon>
        <taxon>Nectriaceae</taxon>
        <taxon>Neonectria</taxon>
    </lineage>
</organism>
<sequence length="330" mass="35551">MAIKRASCAEMWGLEENSRGWRVWLICAVFLGLVVNFIAVLGCLSDATSSIHLYKVQQSDLLASIELITNRSTESFENSALPDAWYWGLSGVCDSNHHCEKAFPPTFSLGGMIENSLRAQLGDDSDAYAKAIAPWASVIRSKGIDGSSESKNSQLYHDRERFAPFAKASAALAILALLTAATIVVAAVVTFSSRKLPLWSLYLGTFFDGALLLAAALLAAYAMNNGPRSLIRYAVPLENSPKVGLEDPARYMGPGMYTLWAGVLIKFIAIAGFFVGFVIFGIISLLAMCWVVLCACACLGGSNSKYECSNCGKIMSYNSGSCGRCGAYFN</sequence>
<feature type="transmembrane region" description="Helical" evidence="1">
    <location>
        <begin position="168"/>
        <end position="189"/>
    </location>
</feature>
<keyword evidence="1" id="KW-0472">Membrane</keyword>
<dbReference type="OrthoDB" id="5096326at2759"/>
<comment type="caution">
    <text evidence="2">The sequence shown here is derived from an EMBL/GenBank/DDBJ whole genome shotgun (WGS) entry which is preliminary data.</text>
</comment>
<feature type="transmembrane region" description="Helical" evidence="1">
    <location>
        <begin position="201"/>
        <end position="223"/>
    </location>
</feature>
<proteinExistence type="predicted"/>
<dbReference type="EMBL" id="LKCW01000257">
    <property type="protein sequence ID" value="KPM35368.1"/>
    <property type="molecule type" value="Genomic_DNA"/>
</dbReference>